<dbReference type="PANTHER" id="PTHR24061:SF528">
    <property type="entry name" value="C-FAMILY ODORANT RECEPTOR OLFCD2-RELATED"/>
    <property type="match status" value="1"/>
</dbReference>
<evidence type="ECO:0000313" key="3">
    <source>
        <dbReference type="Proteomes" id="UP000265040"/>
    </source>
</evidence>
<feature type="domain" description="GPCR family 3 nine cysteines" evidence="1">
    <location>
        <begin position="42"/>
        <end position="69"/>
    </location>
</feature>
<reference evidence="2" key="1">
    <citation type="submission" date="2021-04" db="EMBL/GenBank/DDBJ databases">
        <authorList>
            <consortium name="Wellcome Sanger Institute Data Sharing"/>
        </authorList>
    </citation>
    <scope>NUCLEOTIDE SEQUENCE [LARGE SCALE GENOMIC DNA]</scope>
</reference>
<reference evidence="2" key="3">
    <citation type="submission" date="2025-09" db="UniProtKB">
        <authorList>
            <consortium name="Ensembl"/>
        </authorList>
    </citation>
    <scope>IDENTIFICATION</scope>
</reference>
<dbReference type="InterPro" id="IPR038550">
    <property type="entry name" value="GPCR_3_9-Cys_sf"/>
</dbReference>
<evidence type="ECO:0000313" key="2">
    <source>
        <dbReference type="Ensembl" id="ENSATEP00000039029.1"/>
    </source>
</evidence>
<evidence type="ECO:0000259" key="1">
    <source>
        <dbReference type="Pfam" id="PF07562"/>
    </source>
</evidence>
<dbReference type="Pfam" id="PF07562">
    <property type="entry name" value="NCD3G"/>
    <property type="match status" value="1"/>
</dbReference>
<sequence>SLENRHTQSDTPVLLISLSGPDGQFHINMDRVVWGGGSRQKVPVSVCSSPCPPGTRRAVQKGRPVCCFDSALWWSWWPFVPHYQGKT</sequence>
<name>A0A7N5ZUW4_ANATE</name>
<dbReference type="AlphaFoldDB" id="A0A7N5ZUW4"/>
<dbReference type="InterPro" id="IPR011500">
    <property type="entry name" value="GPCR_3_9-Cys_dom"/>
</dbReference>
<dbReference type="Gene3D" id="2.10.50.30">
    <property type="entry name" value="GPCR, family 3, nine cysteines domain"/>
    <property type="match status" value="1"/>
</dbReference>
<dbReference type="InterPro" id="IPR000068">
    <property type="entry name" value="GPCR_3_Ca_sens_rcpt-rel"/>
</dbReference>
<dbReference type="GO" id="GO:0005886">
    <property type="term" value="C:plasma membrane"/>
    <property type="evidence" value="ECO:0007669"/>
    <property type="project" value="TreeGrafter"/>
</dbReference>
<reference evidence="2" key="2">
    <citation type="submission" date="2025-08" db="UniProtKB">
        <authorList>
            <consortium name="Ensembl"/>
        </authorList>
    </citation>
    <scope>IDENTIFICATION</scope>
</reference>
<proteinExistence type="predicted"/>
<dbReference type="OrthoDB" id="5984008at2759"/>
<keyword evidence="3" id="KW-1185">Reference proteome</keyword>
<dbReference type="PANTHER" id="PTHR24061">
    <property type="entry name" value="CALCIUM-SENSING RECEPTOR-RELATED"/>
    <property type="match status" value="1"/>
</dbReference>
<organism evidence="2 3">
    <name type="scientific">Anabas testudineus</name>
    <name type="common">Climbing perch</name>
    <name type="synonym">Anthias testudineus</name>
    <dbReference type="NCBI Taxonomy" id="64144"/>
    <lineage>
        <taxon>Eukaryota</taxon>
        <taxon>Metazoa</taxon>
        <taxon>Chordata</taxon>
        <taxon>Craniata</taxon>
        <taxon>Vertebrata</taxon>
        <taxon>Euteleostomi</taxon>
        <taxon>Actinopterygii</taxon>
        <taxon>Neopterygii</taxon>
        <taxon>Teleostei</taxon>
        <taxon>Neoteleostei</taxon>
        <taxon>Acanthomorphata</taxon>
        <taxon>Anabantaria</taxon>
        <taxon>Anabantiformes</taxon>
        <taxon>Anabantoidei</taxon>
        <taxon>Anabantidae</taxon>
        <taxon>Anabas</taxon>
    </lineage>
</organism>
<dbReference type="Proteomes" id="UP000265040">
    <property type="component" value="Chromosome 13"/>
</dbReference>
<accession>A0A7N5ZUW4</accession>
<protein>
    <recommendedName>
        <fullName evidence="1">GPCR family 3 nine cysteines domain-containing protein</fullName>
    </recommendedName>
</protein>
<dbReference type="GO" id="GO:0004930">
    <property type="term" value="F:G protein-coupled receptor activity"/>
    <property type="evidence" value="ECO:0007669"/>
    <property type="project" value="InterPro"/>
</dbReference>
<dbReference type="Ensembl" id="ENSATET00000053570.1">
    <property type="protein sequence ID" value="ENSATEP00000039029.1"/>
    <property type="gene ID" value="ENSATEG00000026374.1"/>
</dbReference>
<dbReference type="InParanoid" id="A0A7N5ZUW4"/>